<evidence type="ECO:0000256" key="3">
    <source>
        <dbReference type="ARBA" id="ARBA00022723"/>
    </source>
</evidence>
<dbReference type="Pfam" id="PF01485">
    <property type="entry name" value="IBR"/>
    <property type="match status" value="1"/>
</dbReference>
<evidence type="ECO:0000256" key="1">
    <source>
        <dbReference type="ARBA" id="ARBA00004906"/>
    </source>
</evidence>
<dbReference type="InParanoid" id="F0Z7H2"/>
<dbReference type="Proteomes" id="UP000001064">
    <property type="component" value="Unassembled WGS sequence"/>
</dbReference>
<dbReference type="InterPro" id="IPR051628">
    <property type="entry name" value="LUBAC_E3_Ligases"/>
</dbReference>
<dbReference type="PANTHER" id="PTHR22770:SF13">
    <property type="entry name" value="RING-TYPE DOMAIN-CONTAINING PROTEIN"/>
    <property type="match status" value="1"/>
</dbReference>
<keyword evidence="10" id="KW-1185">Reference proteome</keyword>
<dbReference type="SMART" id="SM00647">
    <property type="entry name" value="IBR"/>
    <property type="match status" value="1"/>
</dbReference>
<dbReference type="InterPro" id="IPR044066">
    <property type="entry name" value="TRIAD_supradom"/>
</dbReference>
<dbReference type="RefSeq" id="XP_003283366.1">
    <property type="nucleotide sequence ID" value="XM_003283318.1"/>
</dbReference>
<dbReference type="AlphaFoldDB" id="F0Z7H2"/>
<dbReference type="CDD" id="cd20335">
    <property type="entry name" value="BRcat_RBR"/>
    <property type="match status" value="1"/>
</dbReference>
<accession>F0Z7H2</accession>
<dbReference type="EMBL" id="GL870946">
    <property type="protein sequence ID" value="EGC40176.1"/>
    <property type="molecule type" value="Genomic_DNA"/>
</dbReference>
<evidence type="ECO:0000256" key="4">
    <source>
        <dbReference type="ARBA" id="ARBA00022737"/>
    </source>
</evidence>
<dbReference type="GeneID" id="10509271"/>
<keyword evidence="5" id="KW-0863">Zinc-finger</keyword>
<evidence type="ECO:0000256" key="2">
    <source>
        <dbReference type="ARBA" id="ARBA00022679"/>
    </source>
</evidence>
<keyword evidence="2" id="KW-0808">Transferase</keyword>
<name>F0Z7H2_DICPU</name>
<evidence type="ECO:0000256" key="7">
    <source>
        <dbReference type="ARBA" id="ARBA00022833"/>
    </source>
</evidence>
<dbReference type="SUPFAM" id="SSF57850">
    <property type="entry name" value="RING/U-box"/>
    <property type="match status" value="1"/>
</dbReference>
<protein>
    <recommendedName>
        <fullName evidence="8">RING-type domain-containing protein</fullName>
    </recommendedName>
</protein>
<dbReference type="InterPro" id="IPR002867">
    <property type="entry name" value="IBR_dom"/>
</dbReference>
<sequence>MLIDEELINKYQEYSFQRTIEVNPDLFSFCPTADCGYIFFWEKGDNPDFLCPKCDNRYCFKCRVDYHSSLSCEQYQKWAKENGKGDQLFEKLVEKQNYKKCPKCQRWVEKASGYEINYK</sequence>
<dbReference type="KEGG" id="dpp:DICPUDRAFT_25641"/>
<organism evidence="9 10">
    <name type="scientific">Dictyostelium purpureum</name>
    <name type="common">Slime mold</name>
    <dbReference type="NCBI Taxonomy" id="5786"/>
    <lineage>
        <taxon>Eukaryota</taxon>
        <taxon>Amoebozoa</taxon>
        <taxon>Evosea</taxon>
        <taxon>Eumycetozoa</taxon>
        <taxon>Dictyostelia</taxon>
        <taxon>Dictyosteliales</taxon>
        <taxon>Dictyosteliaceae</taxon>
        <taxon>Dictyostelium</taxon>
    </lineage>
</organism>
<evidence type="ECO:0000256" key="6">
    <source>
        <dbReference type="ARBA" id="ARBA00022786"/>
    </source>
</evidence>
<dbReference type="STRING" id="5786.F0Z7H2"/>
<keyword evidence="6" id="KW-0833">Ubl conjugation pathway</keyword>
<feature type="domain" description="RING-type" evidence="8">
    <location>
        <begin position="1"/>
        <end position="119"/>
    </location>
</feature>
<proteinExistence type="predicted"/>
<evidence type="ECO:0000313" key="10">
    <source>
        <dbReference type="Proteomes" id="UP000001064"/>
    </source>
</evidence>
<dbReference type="GO" id="GO:0008270">
    <property type="term" value="F:zinc ion binding"/>
    <property type="evidence" value="ECO:0007669"/>
    <property type="project" value="UniProtKB-KW"/>
</dbReference>
<dbReference type="Gene3D" id="1.20.120.1750">
    <property type="match status" value="1"/>
</dbReference>
<keyword evidence="4" id="KW-0677">Repeat</keyword>
<evidence type="ECO:0000313" key="9">
    <source>
        <dbReference type="EMBL" id="EGC40176.1"/>
    </source>
</evidence>
<dbReference type="VEuPathDB" id="AmoebaDB:DICPUDRAFT_25641"/>
<gene>
    <name evidence="9" type="ORF">DICPUDRAFT_25641</name>
</gene>
<comment type="pathway">
    <text evidence="1">Protein modification; protein ubiquitination.</text>
</comment>
<keyword evidence="3" id="KW-0479">Metal-binding</keyword>
<keyword evidence="7" id="KW-0862">Zinc</keyword>
<dbReference type="GO" id="GO:0016740">
    <property type="term" value="F:transferase activity"/>
    <property type="evidence" value="ECO:0007669"/>
    <property type="project" value="UniProtKB-KW"/>
</dbReference>
<dbReference type="OrthoDB" id="21046at2759"/>
<dbReference type="eggNOG" id="KOG1812">
    <property type="taxonomic scope" value="Eukaryota"/>
</dbReference>
<evidence type="ECO:0000259" key="8">
    <source>
        <dbReference type="PROSITE" id="PS51873"/>
    </source>
</evidence>
<reference evidence="10" key="1">
    <citation type="journal article" date="2011" name="Genome Biol.">
        <title>Comparative genomics of the social amoebae Dictyostelium discoideum and Dictyostelium purpureum.</title>
        <authorList>
            <consortium name="US DOE Joint Genome Institute (JGI-PGF)"/>
            <person name="Sucgang R."/>
            <person name="Kuo A."/>
            <person name="Tian X."/>
            <person name="Salerno W."/>
            <person name="Parikh A."/>
            <person name="Feasley C.L."/>
            <person name="Dalin E."/>
            <person name="Tu H."/>
            <person name="Huang E."/>
            <person name="Barry K."/>
            <person name="Lindquist E."/>
            <person name="Shapiro H."/>
            <person name="Bruce D."/>
            <person name="Schmutz J."/>
            <person name="Salamov A."/>
            <person name="Fey P."/>
            <person name="Gaudet P."/>
            <person name="Anjard C."/>
            <person name="Babu M.M."/>
            <person name="Basu S."/>
            <person name="Bushmanova Y."/>
            <person name="van der Wel H."/>
            <person name="Katoh-Kurasawa M."/>
            <person name="Dinh C."/>
            <person name="Coutinho P.M."/>
            <person name="Saito T."/>
            <person name="Elias M."/>
            <person name="Schaap P."/>
            <person name="Kay R.R."/>
            <person name="Henrissat B."/>
            <person name="Eichinger L."/>
            <person name="Rivero F."/>
            <person name="Putnam N.H."/>
            <person name="West C.M."/>
            <person name="Loomis W.F."/>
            <person name="Chisholm R.L."/>
            <person name="Shaulsky G."/>
            <person name="Strassmann J.E."/>
            <person name="Queller D.C."/>
            <person name="Kuspa A."/>
            <person name="Grigoriev I.V."/>
        </authorList>
    </citation>
    <scope>NUCLEOTIDE SEQUENCE [LARGE SCALE GENOMIC DNA]</scope>
    <source>
        <strain evidence="10">QSDP1</strain>
    </source>
</reference>
<dbReference type="PANTHER" id="PTHR22770">
    <property type="entry name" value="UBIQUITIN CONJUGATING ENZYME 7 INTERACTING PROTEIN-RELATED"/>
    <property type="match status" value="1"/>
</dbReference>
<dbReference type="PROSITE" id="PS51873">
    <property type="entry name" value="TRIAD"/>
    <property type="match status" value="1"/>
</dbReference>
<evidence type="ECO:0000256" key="5">
    <source>
        <dbReference type="ARBA" id="ARBA00022771"/>
    </source>
</evidence>